<reference evidence="2 3" key="1">
    <citation type="submission" date="2016-07" db="EMBL/GenBank/DDBJ databases">
        <title>Draft genome of the white-rot fungus Obba rivulosa 3A-2.</title>
        <authorList>
            <consortium name="DOE Joint Genome Institute"/>
            <person name="Miettinen O."/>
            <person name="Riley R."/>
            <person name="Acob R."/>
            <person name="Barry K."/>
            <person name="Cullen D."/>
            <person name="De Vries R."/>
            <person name="Hainaut M."/>
            <person name="Hatakka A."/>
            <person name="Henrissat B."/>
            <person name="Hilden K."/>
            <person name="Kuo R."/>
            <person name="Labutti K."/>
            <person name="Lipzen A."/>
            <person name="Makela M.R."/>
            <person name="Sandor L."/>
            <person name="Spatafora J.W."/>
            <person name="Grigoriev I.V."/>
            <person name="Hibbett D.S."/>
        </authorList>
    </citation>
    <scope>NUCLEOTIDE SEQUENCE [LARGE SCALE GENOMIC DNA]</scope>
    <source>
        <strain evidence="2 3">3A-2</strain>
    </source>
</reference>
<evidence type="ECO:0000313" key="2">
    <source>
        <dbReference type="EMBL" id="OCH92042.1"/>
    </source>
</evidence>
<keyword evidence="3" id="KW-1185">Reference proteome</keyword>
<sequence length="98" mass="10883">MHAKHERHSTLYMSSGDVVLSAPSQRTLDNGTMEVIKVLFRVHRNILCQHSPVFAGMFEIPTPQDPSPDDAYDSAPLVSLSDDAEDLATFLQALYQPL</sequence>
<evidence type="ECO:0000259" key="1">
    <source>
        <dbReference type="PROSITE" id="PS50097"/>
    </source>
</evidence>
<dbReference type="EMBL" id="KV722375">
    <property type="protein sequence ID" value="OCH92042.1"/>
    <property type="molecule type" value="Genomic_DNA"/>
</dbReference>
<accession>A0A8E2B1P0</accession>
<dbReference type="InterPro" id="IPR000210">
    <property type="entry name" value="BTB/POZ_dom"/>
</dbReference>
<name>A0A8E2B1P0_9APHY</name>
<dbReference type="CDD" id="cd18186">
    <property type="entry name" value="BTB_POZ_ZBTB_KLHL-like"/>
    <property type="match status" value="1"/>
</dbReference>
<dbReference type="InterPro" id="IPR011333">
    <property type="entry name" value="SKP1/BTB/POZ_sf"/>
</dbReference>
<dbReference type="AlphaFoldDB" id="A0A8E2B1P0"/>
<feature type="domain" description="BTB" evidence="1">
    <location>
        <begin position="16"/>
        <end position="98"/>
    </location>
</feature>
<dbReference type="SUPFAM" id="SSF54695">
    <property type="entry name" value="POZ domain"/>
    <property type="match status" value="1"/>
</dbReference>
<gene>
    <name evidence="2" type="ORF">OBBRIDRAFT_791675</name>
</gene>
<dbReference type="Proteomes" id="UP000250043">
    <property type="component" value="Unassembled WGS sequence"/>
</dbReference>
<proteinExistence type="predicted"/>
<dbReference type="Pfam" id="PF00651">
    <property type="entry name" value="BTB"/>
    <property type="match status" value="1"/>
</dbReference>
<dbReference type="PROSITE" id="PS50097">
    <property type="entry name" value="BTB"/>
    <property type="match status" value="1"/>
</dbReference>
<protein>
    <recommendedName>
        <fullName evidence="1">BTB domain-containing protein</fullName>
    </recommendedName>
</protein>
<dbReference type="Gene3D" id="3.30.710.10">
    <property type="entry name" value="Potassium Channel Kv1.1, Chain A"/>
    <property type="match status" value="1"/>
</dbReference>
<organism evidence="2 3">
    <name type="scientific">Obba rivulosa</name>
    <dbReference type="NCBI Taxonomy" id="1052685"/>
    <lineage>
        <taxon>Eukaryota</taxon>
        <taxon>Fungi</taxon>
        <taxon>Dikarya</taxon>
        <taxon>Basidiomycota</taxon>
        <taxon>Agaricomycotina</taxon>
        <taxon>Agaricomycetes</taxon>
        <taxon>Polyporales</taxon>
        <taxon>Gelatoporiaceae</taxon>
        <taxon>Obba</taxon>
    </lineage>
</organism>
<evidence type="ECO:0000313" key="3">
    <source>
        <dbReference type="Proteomes" id="UP000250043"/>
    </source>
</evidence>
<dbReference type="OrthoDB" id="3218112at2759"/>